<dbReference type="Pfam" id="PF01636">
    <property type="entry name" value="APH"/>
    <property type="match status" value="1"/>
</dbReference>
<dbReference type="EMBL" id="SFCC01000004">
    <property type="protein sequence ID" value="RZQ64470.1"/>
    <property type="molecule type" value="Genomic_DNA"/>
</dbReference>
<keyword evidence="2" id="KW-0808">Transferase</keyword>
<sequence>MFLLPSQQIVVRLSGDSSTVECARRNVSLSKWLISQGFPAPAPSSVEQPVQVGNNVVTFWRHYPQGDRPRPGASALGVLLRQLHQLPSPPVKLEPYQPLQSLGVTLEKSVGLSDSDKTWLFERRHVLLTEYGQLEFPLGVGFIHGDAYPGNTLWDGSRPLLGDWDEFGTGPRELDLANTHQGARFGRTQEERDAFAASYGYDVTSWEGFGVLREMRDLHTLGAYIRRADAGDDDAAAELAFRVDTLRRGDTAARWNAR</sequence>
<feature type="domain" description="Aminoglycoside phosphotransferase" evidence="1">
    <location>
        <begin position="8"/>
        <end position="205"/>
    </location>
</feature>
<dbReference type="AlphaFoldDB" id="A0A4Q7J9K9"/>
<dbReference type="OrthoDB" id="4531749at2"/>
<organism evidence="2 3">
    <name type="scientific">Amycolatopsis suaedae</name>
    <dbReference type="NCBI Taxonomy" id="2510978"/>
    <lineage>
        <taxon>Bacteria</taxon>
        <taxon>Bacillati</taxon>
        <taxon>Actinomycetota</taxon>
        <taxon>Actinomycetes</taxon>
        <taxon>Pseudonocardiales</taxon>
        <taxon>Pseudonocardiaceae</taxon>
        <taxon>Amycolatopsis</taxon>
    </lineage>
</organism>
<protein>
    <submittedName>
        <fullName evidence="2">Aminoglycoside phosphotransferase family protein</fullName>
    </submittedName>
</protein>
<evidence type="ECO:0000259" key="1">
    <source>
        <dbReference type="Pfam" id="PF01636"/>
    </source>
</evidence>
<keyword evidence="3" id="KW-1185">Reference proteome</keyword>
<dbReference type="Gene3D" id="3.90.1200.10">
    <property type="match status" value="1"/>
</dbReference>
<dbReference type="SUPFAM" id="SSF56112">
    <property type="entry name" value="Protein kinase-like (PK-like)"/>
    <property type="match status" value="1"/>
</dbReference>
<dbReference type="InterPro" id="IPR002575">
    <property type="entry name" value="Aminoglycoside_PTrfase"/>
</dbReference>
<dbReference type="Proteomes" id="UP000292003">
    <property type="component" value="Unassembled WGS sequence"/>
</dbReference>
<evidence type="ECO:0000313" key="2">
    <source>
        <dbReference type="EMBL" id="RZQ64470.1"/>
    </source>
</evidence>
<proteinExistence type="predicted"/>
<gene>
    <name evidence="2" type="ORF">EWH70_10370</name>
</gene>
<dbReference type="GO" id="GO:0016740">
    <property type="term" value="F:transferase activity"/>
    <property type="evidence" value="ECO:0007669"/>
    <property type="project" value="UniProtKB-KW"/>
</dbReference>
<reference evidence="2 3" key="1">
    <citation type="submission" date="2019-02" db="EMBL/GenBank/DDBJ databases">
        <title>Draft genome sequence of Amycolatopsis sp. 8-3EHSu isolated from roots of Suaeda maritima.</title>
        <authorList>
            <person name="Duangmal K."/>
            <person name="Chantavorakit T."/>
        </authorList>
    </citation>
    <scope>NUCLEOTIDE SEQUENCE [LARGE SCALE GENOMIC DNA]</scope>
    <source>
        <strain evidence="2 3">8-3EHSu</strain>
    </source>
</reference>
<dbReference type="InterPro" id="IPR011009">
    <property type="entry name" value="Kinase-like_dom_sf"/>
</dbReference>
<evidence type="ECO:0000313" key="3">
    <source>
        <dbReference type="Proteomes" id="UP000292003"/>
    </source>
</evidence>
<name>A0A4Q7J9K9_9PSEU</name>
<comment type="caution">
    <text evidence="2">The sequence shown here is derived from an EMBL/GenBank/DDBJ whole genome shotgun (WGS) entry which is preliminary data.</text>
</comment>
<accession>A0A4Q7J9K9</accession>